<evidence type="ECO:0000259" key="3">
    <source>
        <dbReference type="PROSITE" id="PS50158"/>
    </source>
</evidence>
<keyword evidence="2" id="KW-1133">Transmembrane helix</keyword>
<sequence>MVCFKCGRYGHINETCPSRIQTLEVVEKRKSLEQAIATTPVTRGGDYGPWMLVEQKVRRRNLKGVKEGVLEASNHLAVVFNNKSLLEVGNEELRDSHLASSNQAKVDYKSQSAENVGSKDGIWIGWKKSVNLKVVRNHPQFILTCIFSNLFLKPIFIAFVYGSPDKMKRRMLWNDLSCSIPRGDVPWMAIGDFNAVLSPGDKKYVHIKGCRCQFFGDFMDKAQLHDLGFQGPPFTWHRDYLSERLDRAVSNETWLDSFPDCFVTHLPRIKSDHPPLLLNLHSEDRISFDGNMTKAIVGFTDKLKNWNKCVYGHISQRKRHLLHKLSNVQNAMDLSGSNSLRQQELVIREELKSILYHEEILWKQKSRCEWLKLGDRNTSYFYRRTIQRRNFYKITALREANGDWVFDSDTLKSEAVNFFQKLYGETPGSLRNLPHSAFPGLSSEDVDFLGKMVTNEEIKVAFFYMAPFKALGSDGFQAGFFQNQWDNIGKAICQ</sequence>
<dbReference type="EMBL" id="JAIQCV010000013">
    <property type="protein sequence ID" value="KAH1033042.1"/>
    <property type="molecule type" value="Genomic_DNA"/>
</dbReference>
<dbReference type="GO" id="GO:0003676">
    <property type="term" value="F:nucleic acid binding"/>
    <property type="evidence" value="ECO:0007669"/>
    <property type="project" value="InterPro"/>
</dbReference>
<reference evidence="4 5" key="1">
    <citation type="journal article" date="2021" name="Plant Biotechnol. J.">
        <title>Multi-omics assisted identification of the key and species-specific regulatory components of drought-tolerant mechanisms in Gossypium stocksii.</title>
        <authorList>
            <person name="Yu D."/>
            <person name="Ke L."/>
            <person name="Zhang D."/>
            <person name="Wu Y."/>
            <person name="Sun Y."/>
            <person name="Mei J."/>
            <person name="Sun J."/>
            <person name="Sun Y."/>
        </authorList>
    </citation>
    <scope>NUCLEOTIDE SEQUENCE [LARGE SCALE GENOMIC DNA]</scope>
    <source>
        <strain evidence="5">cv. E1</strain>
        <tissue evidence="4">Leaf</tissue>
    </source>
</reference>
<feature type="domain" description="CCHC-type" evidence="3">
    <location>
        <begin position="3"/>
        <end position="18"/>
    </location>
</feature>
<proteinExistence type="predicted"/>
<evidence type="ECO:0000256" key="2">
    <source>
        <dbReference type="SAM" id="Phobius"/>
    </source>
</evidence>
<accession>A0A9D3UAR2</accession>
<dbReference type="PANTHER" id="PTHR33710">
    <property type="entry name" value="BNAC02G09200D PROTEIN"/>
    <property type="match status" value="1"/>
</dbReference>
<keyword evidence="1" id="KW-0862">Zinc</keyword>
<dbReference type="OrthoDB" id="1001832at2759"/>
<keyword evidence="5" id="KW-1185">Reference proteome</keyword>
<dbReference type="SUPFAM" id="SSF56219">
    <property type="entry name" value="DNase I-like"/>
    <property type="match status" value="1"/>
</dbReference>
<dbReference type="Proteomes" id="UP000828251">
    <property type="component" value="Unassembled WGS sequence"/>
</dbReference>
<organism evidence="4 5">
    <name type="scientific">Gossypium stocksii</name>
    <dbReference type="NCBI Taxonomy" id="47602"/>
    <lineage>
        <taxon>Eukaryota</taxon>
        <taxon>Viridiplantae</taxon>
        <taxon>Streptophyta</taxon>
        <taxon>Embryophyta</taxon>
        <taxon>Tracheophyta</taxon>
        <taxon>Spermatophyta</taxon>
        <taxon>Magnoliopsida</taxon>
        <taxon>eudicotyledons</taxon>
        <taxon>Gunneridae</taxon>
        <taxon>Pentapetalae</taxon>
        <taxon>rosids</taxon>
        <taxon>malvids</taxon>
        <taxon>Malvales</taxon>
        <taxon>Malvaceae</taxon>
        <taxon>Malvoideae</taxon>
        <taxon>Gossypium</taxon>
    </lineage>
</organism>
<name>A0A9D3UAR2_9ROSI</name>
<evidence type="ECO:0000256" key="1">
    <source>
        <dbReference type="PROSITE-ProRule" id="PRU00047"/>
    </source>
</evidence>
<dbReference type="InterPro" id="IPR036875">
    <property type="entry name" value="Znf_CCHC_sf"/>
</dbReference>
<dbReference type="InterPro" id="IPR001878">
    <property type="entry name" value="Znf_CCHC"/>
</dbReference>
<dbReference type="SUPFAM" id="SSF57756">
    <property type="entry name" value="Retrovirus zinc finger-like domains"/>
    <property type="match status" value="1"/>
</dbReference>
<keyword evidence="1" id="KW-0479">Metal-binding</keyword>
<keyword evidence="2" id="KW-0472">Membrane</keyword>
<feature type="transmembrane region" description="Helical" evidence="2">
    <location>
        <begin position="141"/>
        <end position="161"/>
    </location>
</feature>
<keyword evidence="1" id="KW-0863">Zinc-finger</keyword>
<protein>
    <recommendedName>
        <fullName evidence="3">CCHC-type domain-containing protein</fullName>
    </recommendedName>
</protein>
<dbReference type="PROSITE" id="PS50158">
    <property type="entry name" value="ZF_CCHC"/>
    <property type="match status" value="1"/>
</dbReference>
<dbReference type="InterPro" id="IPR005135">
    <property type="entry name" value="Endo/exonuclease/phosphatase"/>
</dbReference>
<comment type="caution">
    <text evidence="4">The sequence shown here is derived from an EMBL/GenBank/DDBJ whole genome shotgun (WGS) entry which is preliminary data.</text>
</comment>
<dbReference type="Pfam" id="PF03372">
    <property type="entry name" value="Exo_endo_phos"/>
    <property type="match status" value="1"/>
</dbReference>
<keyword evidence="2" id="KW-0812">Transmembrane</keyword>
<dbReference type="GO" id="GO:0008270">
    <property type="term" value="F:zinc ion binding"/>
    <property type="evidence" value="ECO:0007669"/>
    <property type="project" value="UniProtKB-KW"/>
</dbReference>
<dbReference type="InterPro" id="IPR036691">
    <property type="entry name" value="Endo/exonu/phosph_ase_sf"/>
</dbReference>
<dbReference type="PANTHER" id="PTHR33710:SF77">
    <property type="entry name" value="DNASE I-LIKE SUPERFAMILY PROTEIN"/>
    <property type="match status" value="1"/>
</dbReference>
<gene>
    <name evidence="4" type="ORF">J1N35_045216</name>
</gene>
<dbReference type="Gene3D" id="3.60.10.10">
    <property type="entry name" value="Endonuclease/exonuclease/phosphatase"/>
    <property type="match status" value="1"/>
</dbReference>
<dbReference type="GO" id="GO:0003824">
    <property type="term" value="F:catalytic activity"/>
    <property type="evidence" value="ECO:0007669"/>
    <property type="project" value="InterPro"/>
</dbReference>
<dbReference type="AlphaFoldDB" id="A0A9D3UAR2"/>
<evidence type="ECO:0000313" key="4">
    <source>
        <dbReference type="EMBL" id="KAH1033042.1"/>
    </source>
</evidence>
<evidence type="ECO:0000313" key="5">
    <source>
        <dbReference type="Proteomes" id="UP000828251"/>
    </source>
</evidence>